<reference evidence="3" key="1">
    <citation type="submission" date="2015-12" db="EMBL/GenBank/DDBJ databases">
        <title>Update maize B73 reference genome by single molecule sequencing technologies.</title>
        <authorList>
            <consortium name="Maize Genome Sequencing Project"/>
            <person name="Ware D."/>
        </authorList>
    </citation>
    <scope>NUCLEOTIDE SEQUENCE [LARGE SCALE GENOMIC DNA]</scope>
    <source>
        <tissue evidence="3">Seedling</tissue>
    </source>
</reference>
<feature type="domain" description="NAC" evidence="2">
    <location>
        <begin position="1"/>
        <end position="49"/>
    </location>
</feature>
<feature type="region of interest" description="Disordered" evidence="1">
    <location>
        <begin position="15"/>
        <end position="35"/>
    </location>
</feature>
<dbReference type="EMBL" id="CM007649">
    <property type="protein sequence ID" value="ONM34966.1"/>
    <property type="molecule type" value="Genomic_DNA"/>
</dbReference>
<evidence type="ECO:0000256" key="1">
    <source>
        <dbReference type="SAM" id="MobiDB-lite"/>
    </source>
</evidence>
<organism evidence="3">
    <name type="scientific">Zea mays</name>
    <name type="common">Maize</name>
    <dbReference type="NCBI Taxonomy" id="4577"/>
    <lineage>
        <taxon>Eukaryota</taxon>
        <taxon>Viridiplantae</taxon>
        <taxon>Streptophyta</taxon>
        <taxon>Embryophyta</taxon>
        <taxon>Tracheophyta</taxon>
        <taxon>Spermatophyta</taxon>
        <taxon>Magnoliopsida</taxon>
        <taxon>Liliopsida</taxon>
        <taxon>Poales</taxon>
        <taxon>Poaceae</taxon>
        <taxon>PACMAD clade</taxon>
        <taxon>Panicoideae</taxon>
        <taxon>Andropogonodae</taxon>
        <taxon>Andropogoneae</taxon>
        <taxon>Tripsacinae</taxon>
        <taxon>Zea</taxon>
    </lineage>
</organism>
<feature type="region of interest" description="Disordered" evidence="1">
    <location>
        <begin position="54"/>
        <end position="107"/>
    </location>
</feature>
<evidence type="ECO:0000313" key="3">
    <source>
        <dbReference type="EMBL" id="ONM34964.1"/>
    </source>
</evidence>
<dbReference type="EMBL" id="CM007649">
    <property type="protein sequence ID" value="ONM34964.1"/>
    <property type="molecule type" value="Genomic_DNA"/>
</dbReference>
<dbReference type="InterPro" id="IPR003441">
    <property type="entry name" value="NAC-dom"/>
</dbReference>
<feature type="compositionally biased region" description="Acidic residues" evidence="1">
    <location>
        <begin position="85"/>
        <end position="96"/>
    </location>
</feature>
<dbReference type="OMA" id="APRCKRP"/>
<accession>A0A1D6N2M3</accession>
<proteinExistence type="predicted"/>
<evidence type="ECO:0000259" key="2">
    <source>
        <dbReference type="PROSITE" id="PS51005"/>
    </source>
</evidence>
<dbReference type="ExpressionAtlas" id="A0A1D6N2M3">
    <property type="expression patterns" value="baseline and differential"/>
</dbReference>
<dbReference type="GO" id="GO:0003677">
    <property type="term" value="F:DNA binding"/>
    <property type="evidence" value="ECO:0007669"/>
    <property type="project" value="InterPro"/>
</dbReference>
<dbReference type="PROSITE" id="PS51005">
    <property type="entry name" value="NAC"/>
    <property type="match status" value="1"/>
</dbReference>
<sequence length="107" mass="11132">MHEYRLLPAGLHPYGCAAGAGANAPPPTNVSSHGGDAAADWVVCRIFRRARPAHRARLGGGAREELEEEHAAEESPSSCVTDASETLDQEEDDGDEGSSSSTVASSN</sequence>
<dbReference type="AlphaFoldDB" id="A0A1D6N2M3"/>
<name>A0A1D6N2M3_MAIZE</name>
<dbReference type="GO" id="GO:0006355">
    <property type="term" value="P:regulation of DNA-templated transcription"/>
    <property type="evidence" value="ECO:0007669"/>
    <property type="project" value="InterPro"/>
</dbReference>
<gene>
    <name evidence="3" type="ORF">ZEAMMB73_Zm00001d042288</name>
</gene>
<protein>
    <submittedName>
        <fullName evidence="3">NAC domain-containing protein 68</fullName>
    </submittedName>
</protein>